<accession>A0A6A4S9E6</accession>
<keyword evidence="3" id="KW-0399">Innate immunity</keyword>
<evidence type="ECO:0000259" key="15">
    <source>
        <dbReference type="PROSITE" id="PS50104"/>
    </source>
</evidence>
<evidence type="ECO:0000256" key="12">
    <source>
        <dbReference type="ARBA" id="ARBA00023180"/>
    </source>
</evidence>
<keyword evidence="12" id="KW-0325">Glycoprotein</keyword>
<dbReference type="GO" id="GO:0045087">
    <property type="term" value="P:innate immune response"/>
    <property type="evidence" value="ECO:0007669"/>
    <property type="project" value="UniProtKB-KW"/>
</dbReference>
<keyword evidence="7" id="KW-0677">Repeat</keyword>
<dbReference type="GO" id="GO:0006954">
    <property type="term" value="P:inflammatory response"/>
    <property type="evidence" value="ECO:0007669"/>
    <property type="project" value="UniProtKB-KW"/>
</dbReference>
<dbReference type="InterPro" id="IPR032675">
    <property type="entry name" value="LRR_dom_sf"/>
</dbReference>
<dbReference type="InterPro" id="IPR035897">
    <property type="entry name" value="Toll_tir_struct_dom_sf"/>
</dbReference>
<evidence type="ECO:0000256" key="6">
    <source>
        <dbReference type="ARBA" id="ARBA00022729"/>
    </source>
</evidence>
<dbReference type="SUPFAM" id="SSF52058">
    <property type="entry name" value="L domain-like"/>
    <property type="match status" value="2"/>
</dbReference>
<reference evidence="16 17" key="1">
    <citation type="submission" date="2019-06" db="EMBL/GenBank/DDBJ databases">
        <title>Draft genomes of female and male turbot (Scophthalmus maximus).</title>
        <authorList>
            <person name="Xu H."/>
            <person name="Xu X.-W."/>
            <person name="Shao C."/>
            <person name="Chen S."/>
        </authorList>
    </citation>
    <scope>NUCLEOTIDE SEQUENCE [LARGE SCALE GENOMIC DNA]</scope>
    <source>
        <strain evidence="16">Ysfricsl-2016a</strain>
        <tissue evidence="16">Blood</tissue>
    </source>
</reference>
<dbReference type="GO" id="GO:0038023">
    <property type="term" value="F:signaling receptor activity"/>
    <property type="evidence" value="ECO:0007669"/>
    <property type="project" value="TreeGrafter"/>
</dbReference>
<keyword evidence="11" id="KW-0675">Receptor</keyword>
<evidence type="ECO:0000256" key="13">
    <source>
        <dbReference type="ARBA" id="ARBA00023198"/>
    </source>
</evidence>
<dbReference type="Pfam" id="PF01582">
    <property type="entry name" value="TIR"/>
    <property type="match status" value="1"/>
</dbReference>
<feature type="domain" description="TIR" evidence="15">
    <location>
        <begin position="788"/>
        <end position="929"/>
    </location>
</feature>
<dbReference type="SMART" id="SM00365">
    <property type="entry name" value="LRR_SD22"/>
    <property type="match status" value="3"/>
</dbReference>
<dbReference type="PROSITE" id="PS51450">
    <property type="entry name" value="LRR"/>
    <property type="match status" value="2"/>
</dbReference>
<dbReference type="PANTHER" id="PTHR24365">
    <property type="entry name" value="TOLL-LIKE RECEPTOR"/>
    <property type="match status" value="1"/>
</dbReference>
<dbReference type="Gene3D" id="3.80.10.10">
    <property type="entry name" value="Ribonuclease Inhibitor"/>
    <property type="match status" value="3"/>
</dbReference>
<dbReference type="SUPFAM" id="SSF52200">
    <property type="entry name" value="Toll/Interleukin receptor TIR domain"/>
    <property type="match status" value="1"/>
</dbReference>
<feature type="transmembrane region" description="Helical" evidence="14">
    <location>
        <begin position="732"/>
        <end position="754"/>
    </location>
</feature>
<dbReference type="SMART" id="SM00255">
    <property type="entry name" value="TIR"/>
    <property type="match status" value="1"/>
</dbReference>
<dbReference type="PROSITE" id="PS50104">
    <property type="entry name" value="TIR"/>
    <property type="match status" value="1"/>
</dbReference>
<dbReference type="GO" id="GO:0002224">
    <property type="term" value="P:toll-like receptor signaling pathway"/>
    <property type="evidence" value="ECO:0007669"/>
    <property type="project" value="TreeGrafter"/>
</dbReference>
<evidence type="ECO:0000313" key="17">
    <source>
        <dbReference type="Proteomes" id="UP000438429"/>
    </source>
</evidence>
<organism evidence="16 17">
    <name type="scientific">Scophthalmus maximus</name>
    <name type="common">Turbot</name>
    <name type="synonym">Psetta maxima</name>
    <dbReference type="NCBI Taxonomy" id="52904"/>
    <lineage>
        <taxon>Eukaryota</taxon>
        <taxon>Metazoa</taxon>
        <taxon>Chordata</taxon>
        <taxon>Craniata</taxon>
        <taxon>Vertebrata</taxon>
        <taxon>Euteleostomi</taxon>
        <taxon>Actinopterygii</taxon>
        <taxon>Neopterygii</taxon>
        <taxon>Teleostei</taxon>
        <taxon>Neoteleostei</taxon>
        <taxon>Acanthomorphata</taxon>
        <taxon>Carangaria</taxon>
        <taxon>Pleuronectiformes</taxon>
        <taxon>Pleuronectoidei</taxon>
        <taxon>Scophthalmidae</taxon>
        <taxon>Scophthalmus</taxon>
    </lineage>
</organism>
<dbReference type="InterPro" id="IPR001611">
    <property type="entry name" value="Leu-rich_rpt"/>
</dbReference>
<proteinExistence type="inferred from homology"/>
<evidence type="ECO:0000256" key="2">
    <source>
        <dbReference type="ARBA" id="ARBA00009634"/>
    </source>
</evidence>
<evidence type="ECO:0000256" key="14">
    <source>
        <dbReference type="SAM" id="Phobius"/>
    </source>
</evidence>
<evidence type="ECO:0000256" key="4">
    <source>
        <dbReference type="ARBA" id="ARBA00022614"/>
    </source>
</evidence>
<dbReference type="InterPro" id="IPR000157">
    <property type="entry name" value="TIR_dom"/>
</dbReference>
<keyword evidence="5 14" id="KW-0812">Transmembrane</keyword>
<feature type="transmembrane region" description="Helical" evidence="14">
    <location>
        <begin position="760"/>
        <end position="777"/>
    </location>
</feature>
<evidence type="ECO:0000256" key="11">
    <source>
        <dbReference type="ARBA" id="ARBA00023170"/>
    </source>
</evidence>
<comment type="subcellular location">
    <subcellularLocation>
        <location evidence="1">Membrane</location>
        <topology evidence="1">Single-pass type I membrane protein</topology>
    </subcellularLocation>
</comment>
<keyword evidence="8" id="KW-0391">Immunity</keyword>
<dbReference type="FunFam" id="3.40.50.10140:FF:000001">
    <property type="entry name" value="Toll-like receptor 2"/>
    <property type="match status" value="1"/>
</dbReference>
<protein>
    <recommendedName>
        <fullName evidence="15">TIR domain-containing protein</fullName>
    </recommendedName>
</protein>
<comment type="caution">
    <text evidence="16">The sequence shown here is derived from an EMBL/GenBank/DDBJ whole genome shotgun (WGS) entry which is preliminary data.</text>
</comment>
<evidence type="ECO:0000256" key="5">
    <source>
        <dbReference type="ARBA" id="ARBA00022692"/>
    </source>
</evidence>
<keyword evidence="13" id="KW-0395">Inflammatory response</keyword>
<keyword evidence="10 14" id="KW-0472">Membrane</keyword>
<keyword evidence="6" id="KW-0732">Signal</keyword>
<dbReference type="InterPro" id="IPR003591">
    <property type="entry name" value="Leu-rich_rpt_typical-subtyp"/>
</dbReference>
<dbReference type="Proteomes" id="UP000438429">
    <property type="component" value="Unassembled WGS sequence"/>
</dbReference>
<keyword evidence="9 14" id="KW-1133">Transmembrane helix</keyword>
<dbReference type="Pfam" id="PF13855">
    <property type="entry name" value="LRR_8"/>
    <property type="match status" value="2"/>
</dbReference>
<evidence type="ECO:0000256" key="7">
    <source>
        <dbReference type="ARBA" id="ARBA00022737"/>
    </source>
</evidence>
<evidence type="ECO:0000256" key="9">
    <source>
        <dbReference type="ARBA" id="ARBA00022989"/>
    </source>
</evidence>
<comment type="similarity">
    <text evidence="2">Belongs to the Toll-like receptor family.</text>
</comment>
<sequence length="952" mass="107835">MFFLDGSSCFSWCLGDGVKARGSGLGLVLELAALRLSSLDPDTTVLEDDGEIGPTRSIFEPEAIRVVFEDDRVGPGLELELRLKLAVGSGRERLLRFGSSFDPIIDLELALISAVLESRLSPEPILELGLALEFDQVLESKLFFDPQLVLEAEPLLESKLSLDPVVVLILRLALESRLSLVTVMALEYEMDLELVLQQDPALESLLSRFSLDLVSHLKHRLFAKAVEEADDIPQNATGLDLGFNSIQQISRSDLRGLSKLKFVQVVCNLISHVDNGAFTDLTELKSLLMDDNQLTRLTDNTFQGLSKLETLSLNSNYITYISPLAFQPLVNINTVFLGSNPLHRIAFIAPLLNLPTLHFLMIGNNKFTTFQSDDLHFNSLDLCHCGSDIEWDVSNKTFLKSLTTLYLSGSYVSYTAMLQTTDSVKTISLIFMENLVAEGLIDIACRVPSLRSLAVTNSRIGIIDENLLQSTTQLRRLRLDSNELSKVPLALRELFTVEVLDLQSNFISCLFQNLNDLKVLDIGDNALFTFDDTFKMSPQHNVEPPFGNLPNLKKLVLQVDEKYHVDSSPDMLGGLKSLEYFMADRLFMKIIHSDTFKYTPQLKGLQIINSNLIEVDPELFRPIPNLQTLDLSNNKLRSLDFLAQANLQALVWLTLNKNELSIINETVLQSLPALTYLVLNGNPLTCECSNYGFNQWVLSNNQTQVVDAYGYTCAFPVSQQGNKFLDFDIHSCWMNTSFICFISSTSLIVLTLLASFVYHFLRWHLAYAYYLFLAYLYDKRRRKTGTPHHYDAFVSYNVHDEAWVYNELVPVLEEQQGWRVCLHHRDFEPGKPIVENITDAIYGSRKTICVISRNYLQSEWCSREIQMASCRLFDEQEDVLILLFLEDIPARQLSPYYRMKSLVKSCTYLSWAKAGQHTEAFWMKLWRALETAGRPADDEHTRHLLTGHPSDV</sequence>
<evidence type="ECO:0000256" key="3">
    <source>
        <dbReference type="ARBA" id="ARBA00022588"/>
    </source>
</evidence>
<evidence type="ECO:0000256" key="1">
    <source>
        <dbReference type="ARBA" id="ARBA00004479"/>
    </source>
</evidence>
<dbReference type="PANTHER" id="PTHR24365:SF522">
    <property type="entry name" value="LOW QUALITY PROTEIN: TOLL-LIKE RECEPTOR 13-RELATED"/>
    <property type="match status" value="1"/>
</dbReference>
<dbReference type="GO" id="GO:0005886">
    <property type="term" value="C:plasma membrane"/>
    <property type="evidence" value="ECO:0007669"/>
    <property type="project" value="TreeGrafter"/>
</dbReference>
<evidence type="ECO:0000256" key="10">
    <source>
        <dbReference type="ARBA" id="ARBA00023136"/>
    </source>
</evidence>
<dbReference type="EMBL" id="VEVO01000016">
    <property type="protein sequence ID" value="KAF0028965.1"/>
    <property type="molecule type" value="Genomic_DNA"/>
</dbReference>
<dbReference type="SMART" id="SM00369">
    <property type="entry name" value="LRR_TYP"/>
    <property type="match status" value="9"/>
</dbReference>
<evidence type="ECO:0000256" key="8">
    <source>
        <dbReference type="ARBA" id="ARBA00022859"/>
    </source>
</evidence>
<name>A0A6A4S9E6_SCOMX</name>
<keyword evidence="4" id="KW-0433">Leucine-rich repeat</keyword>
<dbReference type="AlphaFoldDB" id="A0A6A4S9E6"/>
<evidence type="ECO:0000313" key="16">
    <source>
        <dbReference type="EMBL" id="KAF0028965.1"/>
    </source>
</evidence>
<gene>
    <name evidence="16" type="ORF">F2P81_018070</name>
</gene>
<dbReference type="Gene3D" id="3.40.50.10140">
    <property type="entry name" value="Toll/interleukin-1 receptor homology (TIR) domain"/>
    <property type="match status" value="1"/>
</dbReference>